<keyword evidence="5" id="KW-0472">Membrane</keyword>
<dbReference type="SMART" id="SM00409">
    <property type="entry name" value="IG"/>
    <property type="match status" value="2"/>
</dbReference>
<dbReference type="OrthoDB" id="6244967at2759"/>
<dbReference type="AlphaFoldDB" id="A0A7L1JUM6"/>
<dbReference type="FunFam" id="2.60.40.10:FF:000038">
    <property type="entry name" value="Neuronal cell adhesion molecule"/>
    <property type="match status" value="1"/>
</dbReference>
<keyword evidence="3" id="KW-0732">Signal</keyword>
<comment type="subcellular location">
    <subcellularLocation>
        <location evidence="1">Cell membrane</location>
    </subcellularLocation>
</comment>
<proteinExistence type="predicted"/>
<dbReference type="GO" id="GO:0098632">
    <property type="term" value="F:cell-cell adhesion mediator activity"/>
    <property type="evidence" value="ECO:0007669"/>
    <property type="project" value="TreeGrafter"/>
</dbReference>
<keyword evidence="8" id="KW-0393">Immunoglobulin domain</keyword>
<dbReference type="EMBL" id="VXBH01003802">
    <property type="protein sequence ID" value="NXN53730.1"/>
    <property type="molecule type" value="Genomic_DNA"/>
</dbReference>
<evidence type="ECO:0000313" key="11">
    <source>
        <dbReference type="Proteomes" id="UP000525416"/>
    </source>
</evidence>
<dbReference type="PANTHER" id="PTHR44170">
    <property type="entry name" value="PROTEIN SIDEKICK"/>
    <property type="match status" value="1"/>
</dbReference>
<protein>
    <submittedName>
        <fullName evidence="10">NGCA protein</fullName>
    </submittedName>
</protein>
<dbReference type="SMART" id="SM00408">
    <property type="entry name" value="IGc2"/>
    <property type="match status" value="1"/>
</dbReference>
<gene>
    <name evidence="10" type="primary">Ngca_0</name>
    <name evidence="10" type="ORF">RYNNIG_R15608</name>
</gene>
<dbReference type="Gene3D" id="2.60.40.10">
    <property type="entry name" value="Immunoglobulins"/>
    <property type="match status" value="2"/>
</dbReference>
<dbReference type="GO" id="GO:0007420">
    <property type="term" value="P:brain development"/>
    <property type="evidence" value="ECO:0007669"/>
    <property type="project" value="TreeGrafter"/>
</dbReference>
<evidence type="ECO:0000259" key="9">
    <source>
        <dbReference type="PROSITE" id="PS50835"/>
    </source>
</evidence>
<keyword evidence="4" id="KW-0677">Repeat</keyword>
<feature type="non-terminal residue" evidence="10">
    <location>
        <position position="260"/>
    </location>
</feature>
<keyword evidence="11" id="KW-1185">Reference proteome</keyword>
<dbReference type="PROSITE" id="PS50835">
    <property type="entry name" value="IG_LIKE"/>
    <property type="match status" value="2"/>
</dbReference>
<evidence type="ECO:0000256" key="3">
    <source>
        <dbReference type="ARBA" id="ARBA00022729"/>
    </source>
</evidence>
<dbReference type="Pfam" id="PF13927">
    <property type="entry name" value="Ig_3"/>
    <property type="match status" value="1"/>
</dbReference>
<evidence type="ECO:0000256" key="8">
    <source>
        <dbReference type="ARBA" id="ARBA00023319"/>
    </source>
</evidence>
<evidence type="ECO:0000313" key="10">
    <source>
        <dbReference type="EMBL" id="NXN53730.1"/>
    </source>
</evidence>
<evidence type="ECO:0000256" key="1">
    <source>
        <dbReference type="ARBA" id="ARBA00004236"/>
    </source>
</evidence>
<dbReference type="GO" id="GO:0007411">
    <property type="term" value="P:axon guidance"/>
    <property type="evidence" value="ECO:0007669"/>
    <property type="project" value="TreeGrafter"/>
</dbReference>
<dbReference type="SUPFAM" id="SSF48726">
    <property type="entry name" value="Immunoglobulin"/>
    <property type="match status" value="2"/>
</dbReference>
<evidence type="ECO:0000256" key="5">
    <source>
        <dbReference type="ARBA" id="ARBA00023136"/>
    </source>
</evidence>
<name>A0A7L1JUM6_RYNNI</name>
<accession>A0A7L1JUM6</accession>
<reference evidence="10 11" key="1">
    <citation type="submission" date="2019-09" db="EMBL/GenBank/DDBJ databases">
        <title>Bird 10,000 Genomes (B10K) Project - Family phase.</title>
        <authorList>
            <person name="Zhang G."/>
        </authorList>
    </citation>
    <scope>NUCLEOTIDE SEQUENCE [LARGE SCALE GENOMIC DNA]</scope>
    <source>
        <strain evidence="10">B10K-DU-002-16</strain>
        <tissue evidence="10">Muscle</tissue>
    </source>
</reference>
<feature type="non-terminal residue" evidence="10">
    <location>
        <position position="1"/>
    </location>
</feature>
<dbReference type="GO" id="GO:0005886">
    <property type="term" value="C:plasma membrane"/>
    <property type="evidence" value="ECO:0007669"/>
    <property type="project" value="UniProtKB-SubCell"/>
</dbReference>
<keyword evidence="6" id="KW-1015">Disulfide bond</keyword>
<dbReference type="FunFam" id="2.60.40.10:FF:000357">
    <property type="entry name" value="Fc receptor like 1"/>
    <property type="match status" value="1"/>
</dbReference>
<sequence>PYGMLLGVLVCRWGPPPTDTHAPPSTVLQPPELVEQPPEQLVVFPSDDIVLKCNATGNPPVQYRWMREDQPFVPEEHPGVTVAPGLGTLVINASLAGRLQGRYRCLATNALGTALSLEARVIAENTPQWPKEKVMPVEVEEGDPVVLPCDPPKSAVPPKIYWLNSRIVHIAQDARVSMGQDGFLYFANALVGDSHPDYICHAHYLGPRTIIQKEPLDLRVAPSNLVQSRRPRLVVPREPQPPHVALRGGTLVLECIAEGL</sequence>
<evidence type="ECO:0000256" key="2">
    <source>
        <dbReference type="ARBA" id="ARBA00022475"/>
    </source>
</evidence>
<dbReference type="PANTHER" id="PTHR44170:SF44">
    <property type="entry name" value="L1 CELL ADHESION MOLECULE"/>
    <property type="match status" value="1"/>
</dbReference>
<feature type="domain" description="Ig-like" evidence="9">
    <location>
        <begin position="130"/>
        <end position="217"/>
    </location>
</feature>
<dbReference type="InterPro" id="IPR007110">
    <property type="entry name" value="Ig-like_dom"/>
</dbReference>
<dbReference type="InterPro" id="IPR036179">
    <property type="entry name" value="Ig-like_dom_sf"/>
</dbReference>
<organism evidence="10 11">
    <name type="scientific">Rynchops niger</name>
    <name type="common">Black skimmer</name>
    <dbReference type="NCBI Taxonomy" id="227184"/>
    <lineage>
        <taxon>Eukaryota</taxon>
        <taxon>Metazoa</taxon>
        <taxon>Chordata</taxon>
        <taxon>Craniata</taxon>
        <taxon>Vertebrata</taxon>
        <taxon>Euteleostomi</taxon>
        <taxon>Archelosauria</taxon>
        <taxon>Archosauria</taxon>
        <taxon>Dinosauria</taxon>
        <taxon>Saurischia</taxon>
        <taxon>Theropoda</taxon>
        <taxon>Coelurosauria</taxon>
        <taxon>Aves</taxon>
        <taxon>Neognathae</taxon>
        <taxon>Neoaves</taxon>
        <taxon>Charadriiformes</taxon>
        <taxon>Laridae</taxon>
        <taxon>Rynchops</taxon>
    </lineage>
</organism>
<evidence type="ECO:0000256" key="7">
    <source>
        <dbReference type="ARBA" id="ARBA00023180"/>
    </source>
</evidence>
<comment type="caution">
    <text evidence="10">The sequence shown here is derived from an EMBL/GenBank/DDBJ whole genome shotgun (WGS) entry which is preliminary data.</text>
</comment>
<feature type="domain" description="Ig-like" evidence="9">
    <location>
        <begin position="31"/>
        <end position="123"/>
    </location>
</feature>
<dbReference type="InterPro" id="IPR003598">
    <property type="entry name" value="Ig_sub2"/>
</dbReference>
<dbReference type="InterPro" id="IPR003599">
    <property type="entry name" value="Ig_sub"/>
</dbReference>
<dbReference type="InterPro" id="IPR013783">
    <property type="entry name" value="Ig-like_fold"/>
</dbReference>
<dbReference type="GO" id="GO:0030424">
    <property type="term" value="C:axon"/>
    <property type="evidence" value="ECO:0007669"/>
    <property type="project" value="TreeGrafter"/>
</dbReference>
<keyword evidence="7" id="KW-0325">Glycoprotein</keyword>
<evidence type="ECO:0000256" key="4">
    <source>
        <dbReference type="ARBA" id="ARBA00022737"/>
    </source>
</evidence>
<evidence type="ECO:0000256" key="6">
    <source>
        <dbReference type="ARBA" id="ARBA00023157"/>
    </source>
</evidence>
<dbReference type="Proteomes" id="UP000525416">
    <property type="component" value="Unassembled WGS sequence"/>
</dbReference>
<keyword evidence="2" id="KW-1003">Cell membrane</keyword>